<protein>
    <submittedName>
        <fullName evidence="2">Sugar kinase</fullName>
    </submittedName>
</protein>
<proteinExistence type="inferred from homology"/>
<sequence length="297" mass="29657">MTVLALEIGSSGFAATRVADDVDTDDIRRIPIPATGAWDRCQELLLEVAGGDQVTALGIASAGPIDMAAGVIAPADVPEWRAGFGIVQAARKLFPDAQVPLALDGVCLALAERGFGATSGVMDSLAIGVSDRITGGVVVGGFSLVGRTGNAGHVGHVLVPGFDDRCSCGGRGCLEAVAGGLAVVRWAREQGWAGTSVPELLDAARVGEDIPAAALGRAGTALGRAIASVAALLDIDLVVLGGSLAGAGPVLWKPLGEAVATHARLSFLPGLRVIPSQLGDIATVLGAGVLALAGRNA</sequence>
<evidence type="ECO:0000313" key="2">
    <source>
        <dbReference type="EMBL" id="BDU01918.1"/>
    </source>
</evidence>
<dbReference type="SUPFAM" id="SSF53067">
    <property type="entry name" value="Actin-like ATPase domain"/>
    <property type="match status" value="1"/>
</dbReference>
<comment type="similarity">
    <text evidence="1">Belongs to the ROK (NagC/XylR) family.</text>
</comment>
<keyword evidence="2" id="KW-0418">Kinase</keyword>
<dbReference type="Proteomes" id="UP001317870">
    <property type="component" value="Chromosome"/>
</dbReference>
<accession>A0ABM8D3F9</accession>
<dbReference type="Pfam" id="PF00480">
    <property type="entry name" value="ROK"/>
    <property type="match status" value="1"/>
</dbReference>
<gene>
    <name evidence="2" type="ORF">IFM12276_49460</name>
</gene>
<dbReference type="EMBL" id="AP026978">
    <property type="protein sequence ID" value="BDU01918.1"/>
    <property type="molecule type" value="Genomic_DNA"/>
</dbReference>
<evidence type="ECO:0000313" key="3">
    <source>
        <dbReference type="Proteomes" id="UP001317870"/>
    </source>
</evidence>
<keyword evidence="2" id="KW-0808">Transferase</keyword>
<dbReference type="PANTHER" id="PTHR18964:SF169">
    <property type="entry name" value="N-ACETYLMANNOSAMINE KINASE"/>
    <property type="match status" value="1"/>
</dbReference>
<keyword evidence="3" id="KW-1185">Reference proteome</keyword>
<dbReference type="Gene3D" id="3.30.420.40">
    <property type="match status" value="2"/>
</dbReference>
<dbReference type="PANTHER" id="PTHR18964">
    <property type="entry name" value="ROK (REPRESSOR, ORF, KINASE) FAMILY"/>
    <property type="match status" value="1"/>
</dbReference>
<dbReference type="GO" id="GO:0016301">
    <property type="term" value="F:kinase activity"/>
    <property type="evidence" value="ECO:0007669"/>
    <property type="project" value="UniProtKB-KW"/>
</dbReference>
<dbReference type="RefSeq" id="WP_281875019.1">
    <property type="nucleotide sequence ID" value="NZ_AP026978.1"/>
</dbReference>
<evidence type="ECO:0000256" key="1">
    <source>
        <dbReference type="ARBA" id="ARBA00006479"/>
    </source>
</evidence>
<dbReference type="InterPro" id="IPR000600">
    <property type="entry name" value="ROK"/>
</dbReference>
<name>A0ABM8D3F9_9NOCA</name>
<organism evidence="2 3">
    <name type="scientific">Nocardia sputorum</name>
    <dbReference type="NCBI Taxonomy" id="2984338"/>
    <lineage>
        <taxon>Bacteria</taxon>
        <taxon>Bacillati</taxon>
        <taxon>Actinomycetota</taxon>
        <taxon>Actinomycetes</taxon>
        <taxon>Mycobacteriales</taxon>
        <taxon>Nocardiaceae</taxon>
        <taxon>Nocardia</taxon>
    </lineage>
</organism>
<dbReference type="InterPro" id="IPR043129">
    <property type="entry name" value="ATPase_NBD"/>
</dbReference>
<reference evidence="2 3" key="1">
    <citation type="submission" date="2022-11" db="EMBL/GenBank/DDBJ databases">
        <title>Genome Sequencing of Nocardia sp. ON39_IFM12276 and assembly.</title>
        <authorList>
            <person name="Shimojima M."/>
            <person name="Toyokawa M."/>
            <person name="Uesaka K."/>
        </authorList>
    </citation>
    <scope>NUCLEOTIDE SEQUENCE [LARGE SCALE GENOMIC DNA]</scope>
    <source>
        <strain evidence="2 3">IFM 12276</strain>
    </source>
</reference>